<evidence type="ECO:0000256" key="3">
    <source>
        <dbReference type="ARBA" id="ARBA00022670"/>
    </source>
</evidence>
<feature type="chain" id="PRO_5003183223" description="Dipeptidase" evidence="8">
    <location>
        <begin position="24"/>
        <end position="488"/>
    </location>
</feature>
<feature type="signal peptide" evidence="8">
    <location>
        <begin position="1"/>
        <end position="23"/>
    </location>
</feature>
<proteinExistence type="inferred from homology"/>
<dbReference type="InterPro" id="IPR047804">
    <property type="entry name" value="C69_dipept_A-like"/>
</dbReference>
<organism evidence="9 10">
    <name type="scientific">Eremococcus coleocola ACS-139-V-Col8</name>
    <dbReference type="NCBI Taxonomy" id="908337"/>
    <lineage>
        <taxon>Bacteria</taxon>
        <taxon>Bacillati</taxon>
        <taxon>Bacillota</taxon>
        <taxon>Bacilli</taxon>
        <taxon>Lactobacillales</taxon>
        <taxon>Aerococcaceae</taxon>
        <taxon>Eremococcus</taxon>
    </lineage>
</organism>
<keyword evidence="5 6" id="KW-0224">Dipeptidase</keyword>
<evidence type="ECO:0000313" key="9">
    <source>
        <dbReference type="EMBL" id="EFR31298.1"/>
    </source>
</evidence>
<dbReference type="Gene3D" id="3.60.60.10">
    <property type="entry name" value="Penicillin V Acylase, Chain A"/>
    <property type="match status" value="1"/>
</dbReference>
<feature type="region of interest" description="Disordered" evidence="7">
    <location>
        <begin position="311"/>
        <end position="330"/>
    </location>
</feature>
<dbReference type="Pfam" id="PF03577">
    <property type="entry name" value="Peptidase_C69"/>
    <property type="match status" value="1"/>
</dbReference>
<dbReference type="eggNOG" id="COG4690">
    <property type="taxonomic scope" value="Bacteria"/>
</dbReference>
<comment type="caution">
    <text evidence="9">The sequence shown here is derived from an EMBL/GenBank/DDBJ whole genome shotgun (WGS) entry which is preliminary data.</text>
</comment>
<comment type="similarity">
    <text evidence="2 6">Belongs to the peptidase C69 family.</text>
</comment>
<keyword evidence="3 6" id="KW-0645">Protease</keyword>
<dbReference type="MEROPS" id="C69.002"/>
<dbReference type="OrthoDB" id="9764088at2"/>
<reference evidence="9 10" key="1">
    <citation type="submission" date="2010-10" db="EMBL/GenBank/DDBJ databases">
        <authorList>
            <person name="Durkin A.S."/>
            <person name="Madupu R."/>
            <person name="Torralba M."/>
            <person name="Gillis M."/>
            <person name="Methe B."/>
            <person name="Sutton G."/>
            <person name="Nelson K.E."/>
        </authorList>
    </citation>
    <scope>NUCLEOTIDE SEQUENCE [LARGE SCALE GENOMIC DNA]</scope>
    <source>
        <strain evidence="9 10">ACS-139-V-Col8</strain>
    </source>
</reference>
<evidence type="ECO:0000313" key="10">
    <source>
        <dbReference type="Proteomes" id="UP000005990"/>
    </source>
</evidence>
<keyword evidence="4 6" id="KW-0378">Hydrolase</keyword>
<keyword evidence="8" id="KW-0732">Signal</keyword>
<dbReference type="NCBIfam" id="NF033678">
    <property type="entry name" value="C69_fam_dipept"/>
    <property type="match status" value="1"/>
</dbReference>
<name>E4KP26_9LACT</name>
<dbReference type="EC" id="3.4.-.-" evidence="6"/>
<sequence>MKKLVSLMSGLGLALLLSQPALACTGVYVGKDLTEDGSTIFGRTEDLETDHNKTFVVFPEKDNEEGAMLEDVNGFKYELPEKSFKYTALPDTTPEYGEYHEAGFNEFGVMMDATVSTYVKEEILAVDPLLEDGLAESAITNLILPHVKTAREGVEMLAKVIDEKGAAEGNSLIIADQTETWYIEIVSGHNYAAIKMPTDKFVVFPNAFFMGAIDVTDTENVIASENLVKTAEEAGTLVKDGEMIKVAASYGEKPTEGTYSRYWAGVNRLNPTEEVDLEMEEYPFYHTTDEKISIDDIFAFQRDRFEDTDVKAVDGKSSSTGNPEEEAAAAEGEVVKELYPIGNQNTMEAHIFQVREDMPAESPAIMWLTIGSPLASPYLPFFANITDTAEAYKVTTNEYDENSYYWVTNKIREAVLADEDNVKMAVREKVNAEEEATLAEIDDIVAQLNEKFAADPEDAAKYVTDTTIEKANKAFEFIKALQDEFAKE</sequence>
<evidence type="ECO:0000256" key="4">
    <source>
        <dbReference type="ARBA" id="ARBA00022801"/>
    </source>
</evidence>
<evidence type="ECO:0000256" key="2">
    <source>
        <dbReference type="ARBA" id="ARBA00007225"/>
    </source>
</evidence>
<comment type="catalytic activity">
    <reaction evidence="1">
        <text>an L-aminoacyl-L-amino acid + H2O = 2 an L-alpha-amino acid</text>
        <dbReference type="Rhea" id="RHEA:48940"/>
        <dbReference type="ChEBI" id="CHEBI:15377"/>
        <dbReference type="ChEBI" id="CHEBI:59869"/>
        <dbReference type="ChEBI" id="CHEBI:77460"/>
        <dbReference type="EC" id="3.4.13.19"/>
    </reaction>
</comment>
<gene>
    <name evidence="9" type="ORF">HMPREF9257_1310</name>
</gene>
<accession>E4KP26</accession>
<evidence type="ECO:0000256" key="7">
    <source>
        <dbReference type="SAM" id="MobiDB-lite"/>
    </source>
</evidence>
<dbReference type="PANTHER" id="PTHR12994">
    <property type="entry name" value="SECERNIN"/>
    <property type="match status" value="1"/>
</dbReference>
<dbReference type="InterPro" id="IPR005322">
    <property type="entry name" value="Peptidase_C69"/>
</dbReference>
<keyword evidence="10" id="KW-1185">Reference proteome</keyword>
<evidence type="ECO:0000256" key="8">
    <source>
        <dbReference type="SAM" id="SignalP"/>
    </source>
</evidence>
<evidence type="ECO:0000256" key="6">
    <source>
        <dbReference type="RuleBase" id="RU364089"/>
    </source>
</evidence>
<dbReference type="RefSeq" id="WP_006418501.1">
    <property type="nucleotide sequence ID" value="NZ_AENN01000015.1"/>
</dbReference>
<protein>
    <recommendedName>
        <fullName evidence="6">Dipeptidase</fullName>
        <ecNumber evidence="6">3.4.-.-</ecNumber>
    </recommendedName>
</protein>
<evidence type="ECO:0000256" key="1">
    <source>
        <dbReference type="ARBA" id="ARBA00001670"/>
    </source>
</evidence>
<dbReference type="GO" id="GO:0006508">
    <property type="term" value="P:proteolysis"/>
    <property type="evidence" value="ECO:0007669"/>
    <property type="project" value="UniProtKB-KW"/>
</dbReference>
<dbReference type="PANTHER" id="PTHR12994:SF17">
    <property type="entry name" value="LD30995P"/>
    <property type="match status" value="1"/>
</dbReference>
<dbReference type="AlphaFoldDB" id="E4KP26"/>
<dbReference type="Proteomes" id="UP000005990">
    <property type="component" value="Unassembled WGS sequence"/>
</dbReference>
<dbReference type="EMBL" id="AENN01000015">
    <property type="protein sequence ID" value="EFR31298.1"/>
    <property type="molecule type" value="Genomic_DNA"/>
</dbReference>
<evidence type="ECO:0000256" key="5">
    <source>
        <dbReference type="ARBA" id="ARBA00022997"/>
    </source>
</evidence>
<dbReference type="STRING" id="908337.HMPREF9257_1310"/>
<dbReference type="GO" id="GO:0016805">
    <property type="term" value="F:dipeptidase activity"/>
    <property type="evidence" value="ECO:0007669"/>
    <property type="project" value="UniProtKB-KW"/>
</dbReference>
<dbReference type="GO" id="GO:0070004">
    <property type="term" value="F:cysteine-type exopeptidase activity"/>
    <property type="evidence" value="ECO:0007669"/>
    <property type="project" value="InterPro"/>
</dbReference>